<feature type="compositionally biased region" description="Low complexity" evidence="10">
    <location>
        <begin position="56"/>
        <end position="67"/>
    </location>
</feature>
<dbReference type="CDD" id="cd14008">
    <property type="entry name" value="STKc_LKB1_CaMKK"/>
    <property type="match status" value="1"/>
</dbReference>
<feature type="compositionally biased region" description="Low complexity" evidence="10">
    <location>
        <begin position="172"/>
        <end position="189"/>
    </location>
</feature>
<sequence>MTEYQRAATGDSGGSSRGFTDNSAPTSTTTTTTLSSTGSIATDTGDTESSITTTPNDSDISRSNSRSVTLTPRDSAAGGTSSSNISLPKLNTNFAPYLATTNNSLSPKLSSLISPSPSTTSINTTFASSVSRNDSRLLHQRSYLSLKQNQQRYLALSPIQLGLGNGEESPASSSDSSLSSPSSTTSPLDQAHTHIPLSLPGRSRYMNSATKRNSRANTRTPAHSGTPSGSSSSFSAIHPPHPDNSNISVNGKQRYSQHQHQHQQPQPQPQHSYISGYNSVSRNNSVSGSSRYTSQIEDQGRDLWQNAIESSLPAGVENLNRKPSQLRQETDQGAELRSALLDQQLERLTPPGSNIISAIDGLATDSIASSATSQPCVEWSSNESGQPVDISDLPERDVVDQVYNPVMALPVYSAAASPTVSSGVGDSSMNASTNNCVTSGATDSSSNVDANDSRHHRFHNLYSPAASLRNVISGNNLRSNKHKGDDNGPDSVDSSGSTHLDISPSLRDDHELSSSSTMLKQTLLRHHHPQSTSSSNNSSASPSCPGSPIHGTGQPTGLIQSQHHLTNNQFHTDSSTSLVAFSTSSSTSSSSVLAGATSVPVKETHHISIDYDPVSGRKKLNTYEIIRELGRGQHGKVKLGKKIETGEYVAIKIVDRNGRPRLGKAARPGSTQEDKIRREIAILKKCYHPNIVQLLEVLDDNSSKKIYLVLEYLEKGEIEWQYEPGDPPVMPRHLVKSIARDVLLGLEYLHFQGIIHRDIKPANLLLSRDGVVKISDFGVSYISDYSQDELELAKTAGTPAFFAPELCAEKSETSPPITHMIDIWAFGVTLYCLLFGRVPFIADSEYELFGVILESPLVFPDEEVDGSKSHHGALSPAKLDSDMELAKDLLRQILEKDPSKRLDIPQIKLHPWICEGMEPAAQEKFLHQCDFENQRIEVTGEEMQEAVRGITGKIRRGLARLGSNALEFAAGLRRKPSGSSVSSREPTPVGAHRSSLKPSRARGISDSSGTTPPQRSFFSAANSPVLEKNPDERRASYASAFSVSTTGSTVGGGAASSVDKFIPPVAPQTTKPTMSSSRSNLNLNALLEGREDTMLLKDCFESDELKLDAKSTPAALSSIYPPVDFIGDVEDVDDYEDDEDEEEDDDDDDGELTLTVGPNRRFLSSDVLTRRRAPSAHIPASDRVSSEETPRYRSRSVSIDTFGEETN</sequence>
<dbReference type="RefSeq" id="XP_018738230.1">
    <property type="nucleotide sequence ID" value="XM_018880407.1"/>
</dbReference>
<keyword evidence="3" id="KW-0808">Transferase</keyword>
<evidence type="ECO:0000313" key="13">
    <source>
        <dbReference type="Proteomes" id="UP000189580"/>
    </source>
</evidence>
<dbReference type="GO" id="GO:0001558">
    <property type="term" value="P:regulation of cell growth"/>
    <property type="evidence" value="ECO:0007669"/>
    <property type="project" value="UniProtKB-ARBA"/>
</dbReference>
<evidence type="ECO:0000256" key="7">
    <source>
        <dbReference type="ARBA" id="ARBA00047899"/>
    </source>
</evidence>
<keyword evidence="4 9" id="KW-0547">Nucleotide-binding</keyword>
<dbReference type="InterPro" id="IPR017441">
    <property type="entry name" value="Protein_kinase_ATP_BS"/>
</dbReference>
<dbReference type="GO" id="GO:0050793">
    <property type="term" value="P:regulation of developmental process"/>
    <property type="evidence" value="ECO:0007669"/>
    <property type="project" value="UniProtKB-ARBA"/>
</dbReference>
<evidence type="ECO:0000313" key="12">
    <source>
        <dbReference type="EMBL" id="ANB15753.1"/>
    </source>
</evidence>
<evidence type="ECO:0000256" key="1">
    <source>
        <dbReference type="ARBA" id="ARBA00012513"/>
    </source>
</evidence>
<dbReference type="Pfam" id="PF00069">
    <property type="entry name" value="Pkinase"/>
    <property type="match status" value="1"/>
</dbReference>
<dbReference type="InterPro" id="IPR011009">
    <property type="entry name" value="Kinase-like_dom_sf"/>
</dbReference>
<dbReference type="EC" id="2.7.11.1" evidence="1"/>
<evidence type="ECO:0000256" key="5">
    <source>
        <dbReference type="ARBA" id="ARBA00022777"/>
    </source>
</evidence>
<feature type="compositionally biased region" description="Polar residues" evidence="10">
    <location>
        <begin position="205"/>
        <end position="219"/>
    </location>
</feature>
<dbReference type="KEGG" id="slb:AWJ20_3397"/>
<reference evidence="12 13" key="1">
    <citation type="submission" date="2016-02" db="EMBL/GenBank/DDBJ databases">
        <title>Complete genome sequence and transcriptome regulation of the pentose utilising yeast Sugiyamaella lignohabitans.</title>
        <authorList>
            <person name="Bellasio M."/>
            <person name="Peymann A."/>
            <person name="Valli M."/>
            <person name="Sipitzky M."/>
            <person name="Graf A."/>
            <person name="Sauer M."/>
            <person name="Marx H."/>
            <person name="Mattanovich D."/>
        </authorList>
    </citation>
    <scope>NUCLEOTIDE SEQUENCE [LARGE SCALE GENOMIC DNA]</scope>
    <source>
        <strain evidence="12 13">CBS 10342</strain>
    </source>
</reference>
<dbReference type="PROSITE" id="PS50011">
    <property type="entry name" value="PROTEIN_KINASE_DOM"/>
    <property type="match status" value="1"/>
</dbReference>
<feature type="region of interest" description="Disordered" evidence="10">
    <location>
        <begin position="1046"/>
        <end position="1078"/>
    </location>
</feature>
<keyword evidence="2 12" id="KW-0723">Serine/threonine-protein kinase</keyword>
<gene>
    <name evidence="12" type="primary">SAK1</name>
    <name evidence="12" type="ORF">AWJ20_3397</name>
</gene>
<feature type="compositionally biased region" description="Low complexity" evidence="10">
    <location>
        <begin position="20"/>
        <end position="42"/>
    </location>
</feature>
<evidence type="ECO:0000256" key="3">
    <source>
        <dbReference type="ARBA" id="ARBA00022679"/>
    </source>
</evidence>
<feature type="region of interest" description="Disordered" evidence="10">
    <location>
        <begin position="475"/>
        <end position="559"/>
    </location>
</feature>
<dbReference type="PANTHER" id="PTHR43895">
    <property type="entry name" value="CALCIUM/CALMODULIN-DEPENDENT PROTEIN KINASE KINASE-RELATED"/>
    <property type="match status" value="1"/>
</dbReference>
<dbReference type="GO" id="GO:0005524">
    <property type="term" value="F:ATP binding"/>
    <property type="evidence" value="ECO:0007669"/>
    <property type="project" value="UniProtKB-UniRule"/>
</dbReference>
<dbReference type="AlphaFoldDB" id="A0A167FVJ4"/>
<feature type="binding site" evidence="9">
    <location>
        <position position="652"/>
    </location>
    <ligand>
        <name>ATP</name>
        <dbReference type="ChEBI" id="CHEBI:30616"/>
    </ligand>
</feature>
<keyword evidence="5 12" id="KW-0418">Kinase</keyword>
<feature type="region of interest" description="Disordered" evidence="10">
    <location>
        <begin position="164"/>
        <end position="294"/>
    </location>
</feature>
<feature type="compositionally biased region" description="Acidic residues" evidence="10">
    <location>
        <begin position="1134"/>
        <end position="1151"/>
    </location>
</feature>
<dbReference type="GO" id="GO:0004674">
    <property type="term" value="F:protein serine/threonine kinase activity"/>
    <property type="evidence" value="ECO:0007669"/>
    <property type="project" value="UniProtKB-KW"/>
</dbReference>
<feature type="region of interest" description="Disordered" evidence="10">
    <location>
        <begin position="972"/>
        <end position="1031"/>
    </location>
</feature>
<evidence type="ECO:0000259" key="11">
    <source>
        <dbReference type="PROSITE" id="PS50011"/>
    </source>
</evidence>
<evidence type="ECO:0000256" key="4">
    <source>
        <dbReference type="ARBA" id="ARBA00022741"/>
    </source>
</evidence>
<dbReference type="Gene3D" id="1.10.510.10">
    <property type="entry name" value="Transferase(Phosphotransferase) domain 1"/>
    <property type="match status" value="1"/>
</dbReference>
<dbReference type="GeneID" id="30035414"/>
<dbReference type="PROSITE" id="PS00108">
    <property type="entry name" value="PROTEIN_KINASE_ST"/>
    <property type="match status" value="1"/>
</dbReference>
<dbReference type="InterPro" id="IPR000719">
    <property type="entry name" value="Prot_kinase_dom"/>
</dbReference>
<name>A0A167FVJ4_9ASCO</name>
<accession>A0A167FVJ4</accession>
<keyword evidence="6 9" id="KW-0067">ATP-binding</keyword>
<dbReference type="SUPFAM" id="SSF56112">
    <property type="entry name" value="Protein kinase-like (PK-like)"/>
    <property type="match status" value="1"/>
</dbReference>
<dbReference type="FunFam" id="3.30.200.20:FF:000206">
    <property type="entry name" value="Serine/threonine-protein kinase Ssp1"/>
    <property type="match status" value="1"/>
</dbReference>
<comment type="catalytic activity">
    <reaction evidence="7">
        <text>L-threonyl-[protein] + ATP = O-phospho-L-threonyl-[protein] + ADP + H(+)</text>
        <dbReference type="Rhea" id="RHEA:46608"/>
        <dbReference type="Rhea" id="RHEA-COMP:11060"/>
        <dbReference type="Rhea" id="RHEA-COMP:11605"/>
        <dbReference type="ChEBI" id="CHEBI:15378"/>
        <dbReference type="ChEBI" id="CHEBI:30013"/>
        <dbReference type="ChEBI" id="CHEBI:30616"/>
        <dbReference type="ChEBI" id="CHEBI:61977"/>
        <dbReference type="ChEBI" id="CHEBI:456216"/>
        <dbReference type="EC" id="2.7.11.1"/>
    </reaction>
</comment>
<feature type="compositionally biased region" description="Low complexity" evidence="10">
    <location>
        <begin position="262"/>
        <end position="292"/>
    </location>
</feature>
<evidence type="ECO:0000256" key="10">
    <source>
        <dbReference type="SAM" id="MobiDB-lite"/>
    </source>
</evidence>
<evidence type="ECO:0000256" key="2">
    <source>
        <dbReference type="ARBA" id="ARBA00022527"/>
    </source>
</evidence>
<feature type="compositionally biased region" description="Low complexity" evidence="10">
    <location>
        <begin position="220"/>
        <end position="238"/>
    </location>
</feature>
<dbReference type="Proteomes" id="UP000189580">
    <property type="component" value="Chromosome b"/>
</dbReference>
<organism evidence="12 13">
    <name type="scientific">Sugiyamaella lignohabitans</name>
    <dbReference type="NCBI Taxonomy" id="796027"/>
    <lineage>
        <taxon>Eukaryota</taxon>
        <taxon>Fungi</taxon>
        <taxon>Dikarya</taxon>
        <taxon>Ascomycota</taxon>
        <taxon>Saccharomycotina</taxon>
        <taxon>Dipodascomycetes</taxon>
        <taxon>Dipodascales</taxon>
        <taxon>Trichomonascaceae</taxon>
        <taxon>Sugiyamaella</taxon>
    </lineage>
</organism>
<keyword evidence="13" id="KW-1185">Reference proteome</keyword>
<feature type="region of interest" description="Disordered" evidence="10">
    <location>
        <begin position="1134"/>
        <end position="1207"/>
    </location>
</feature>
<dbReference type="OrthoDB" id="68483at2759"/>
<comment type="catalytic activity">
    <reaction evidence="8">
        <text>L-seryl-[protein] + ATP = O-phospho-L-seryl-[protein] + ADP + H(+)</text>
        <dbReference type="Rhea" id="RHEA:17989"/>
        <dbReference type="Rhea" id="RHEA-COMP:9863"/>
        <dbReference type="Rhea" id="RHEA-COMP:11604"/>
        <dbReference type="ChEBI" id="CHEBI:15378"/>
        <dbReference type="ChEBI" id="CHEBI:29999"/>
        <dbReference type="ChEBI" id="CHEBI:30616"/>
        <dbReference type="ChEBI" id="CHEBI:83421"/>
        <dbReference type="ChEBI" id="CHEBI:456216"/>
        <dbReference type="EC" id="2.7.11.1"/>
    </reaction>
</comment>
<feature type="compositionally biased region" description="Low complexity" evidence="10">
    <location>
        <begin position="530"/>
        <end position="548"/>
    </location>
</feature>
<dbReference type="GO" id="GO:0042149">
    <property type="term" value="P:cellular response to glucose starvation"/>
    <property type="evidence" value="ECO:0007669"/>
    <property type="project" value="UniProtKB-ARBA"/>
</dbReference>
<protein>
    <recommendedName>
        <fullName evidence="1">non-specific serine/threonine protein kinase</fullName>
        <ecNumber evidence="1">2.7.11.1</ecNumber>
    </recommendedName>
</protein>
<evidence type="ECO:0000256" key="6">
    <source>
        <dbReference type="ARBA" id="ARBA00022840"/>
    </source>
</evidence>
<evidence type="ECO:0000256" key="8">
    <source>
        <dbReference type="ARBA" id="ARBA00048679"/>
    </source>
</evidence>
<proteinExistence type="predicted"/>
<feature type="region of interest" description="Disordered" evidence="10">
    <location>
        <begin position="1"/>
        <end position="89"/>
    </location>
</feature>
<feature type="compositionally biased region" description="Polar residues" evidence="10">
    <location>
        <begin position="68"/>
        <end position="89"/>
    </location>
</feature>
<feature type="domain" description="Protein kinase" evidence="11">
    <location>
        <begin position="623"/>
        <end position="913"/>
    </location>
</feature>
<feature type="compositionally biased region" description="Polar residues" evidence="10">
    <location>
        <begin position="243"/>
        <end position="254"/>
    </location>
</feature>
<dbReference type="EMBL" id="CP014503">
    <property type="protein sequence ID" value="ANB15753.1"/>
    <property type="molecule type" value="Genomic_DNA"/>
</dbReference>
<dbReference type="SMART" id="SM00220">
    <property type="entry name" value="S_TKc"/>
    <property type="match status" value="1"/>
</dbReference>
<dbReference type="PROSITE" id="PS00107">
    <property type="entry name" value="PROTEIN_KINASE_ATP"/>
    <property type="match status" value="1"/>
</dbReference>
<dbReference type="FunFam" id="1.10.510.10:FF:000571">
    <property type="entry name" value="Maternal embryonic leucine zipper kinase"/>
    <property type="match status" value="1"/>
</dbReference>
<dbReference type="GO" id="GO:0007165">
    <property type="term" value="P:signal transduction"/>
    <property type="evidence" value="ECO:0007669"/>
    <property type="project" value="TreeGrafter"/>
</dbReference>
<evidence type="ECO:0000256" key="9">
    <source>
        <dbReference type="PROSITE-ProRule" id="PRU10141"/>
    </source>
</evidence>
<feature type="compositionally biased region" description="Polar residues" evidence="10">
    <location>
        <begin position="1005"/>
        <end position="1022"/>
    </location>
</feature>
<dbReference type="PANTHER" id="PTHR43895:SF152">
    <property type="entry name" value="SERINE_THREONINE-PROTEIN KINASE TOS3"/>
    <property type="match status" value="1"/>
</dbReference>
<dbReference type="InterPro" id="IPR008271">
    <property type="entry name" value="Ser/Thr_kinase_AS"/>
</dbReference>